<keyword evidence="3" id="KW-1185">Reference proteome</keyword>
<accession>A0ABY4VN42</accession>
<dbReference type="RefSeq" id="WP_174781639.1">
    <property type="nucleotide sequence ID" value="NZ_CP054626.1"/>
</dbReference>
<dbReference type="Proteomes" id="UP001056648">
    <property type="component" value="Chromosome 2"/>
</dbReference>
<keyword evidence="1" id="KW-0732">Signal</keyword>
<organism evidence="2 3">
    <name type="scientific">Cupriavidus gilardii</name>
    <dbReference type="NCBI Taxonomy" id="82541"/>
    <lineage>
        <taxon>Bacteria</taxon>
        <taxon>Pseudomonadati</taxon>
        <taxon>Pseudomonadota</taxon>
        <taxon>Betaproteobacteria</taxon>
        <taxon>Burkholderiales</taxon>
        <taxon>Burkholderiaceae</taxon>
        <taxon>Cupriavidus</taxon>
    </lineage>
</organism>
<evidence type="ECO:0000313" key="2">
    <source>
        <dbReference type="EMBL" id="USE78613.1"/>
    </source>
</evidence>
<proteinExistence type="predicted"/>
<feature type="signal peptide" evidence="1">
    <location>
        <begin position="1"/>
        <end position="23"/>
    </location>
</feature>
<name>A0ABY4VN42_9BURK</name>
<dbReference type="EMBL" id="CP098736">
    <property type="protein sequence ID" value="USE78613.1"/>
    <property type="molecule type" value="Genomic_DNA"/>
</dbReference>
<dbReference type="GeneID" id="70690089"/>
<evidence type="ECO:0000313" key="3">
    <source>
        <dbReference type="Proteomes" id="UP001056648"/>
    </source>
</evidence>
<reference evidence="2" key="1">
    <citation type="submission" date="2022-06" db="EMBL/GenBank/DDBJ databases">
        <title>Complete genome sequence and characterization of Cupriavidus gilardii QJ1 isolated from contaminating cells.</title>
        <authorList>
            <person name="Qi J."/>
        </authorList>
    </citation>
    <scope>NUCLEOTIDE SEQUENCE</scope>
    <source>
        <strain evidence="2">QJ1</strain>
    </source>
</reference>
<protein>
    <recommendedName>
        <fullName evidence="4">Carboxypeptidase regulatory-like domain-containing protein</fullName>
    </recommendedName>
</protein>
<gene>
    <name evidence="2" type="ORF">NDR89_18305</name>
</gene>
<sequence>MRVPPLLACLICAGILASASTMAAPPESIAPRGVPAIRHVNGIDYVSGGIGVEEMSAMRAIAGRFNVHMQFVNEVDGSSLADVTVTLFNARREIVLLVLSEGPLLYLQLPQGDYRALVRSGGAIDCRSVQVRADGRGPSLLLRLPGESASEILSRAPERLSVHSVQHNDGHGCQQLAKK</sequence>
<evidence type="ECO:0000256" key="1">
    <source>
        <dbReference type="SAM" id="SignalP"/>
    </source>
</evidence>
<feature type="chain" id="PRO_5047508669" description="Carboxypeptidase regulatory-like domain-containing protein" evidence="1">
    <location>
        <begin position="24"/>
        <end position="179"/>
    </location>
</feature>
<evidence type="ECO:0008006" key="4">
    <source>
        <dbReference type="Google" id="ProtNLM"/>
    </source>
</evidence>